<reference evidence="3" key="1">
    <citation type="submission" date="2017-02" db="UniProtKB">
        <authorList>
            <consortium name="WormBaseParasite"/>
        </authorList>
    </citation>
    <scope>IDENTIFICATION</scope>
</reference>
<dbReference type="EMBL" id="UYYF01001477">
    <property type="protein sequence ID" value="VDM99910.1"/>
    <property type="molecule type" value="Genomic_DNA"/>
</dbReference>
<reference evidence="1 2" key="2">
    <citation type="submission" date="2018-11" db="EMBL/GenBank/DDBJ databases">
        <authorList>
            <consortium name="Pathogen Informatics"/>
        </authorList>
    </citation>
    <scope>NUCLEOTIDE SEQUENCE [LARGE SCALE GENOMIC DNA]</scope>
</reference>
<evidence type="ECO:0000313" key="2">
    <source>
        <dbReference type="Proteomes" id="UP000276776"/>
    </source>
</evidence>
<sequence length="68" mass="7864">MKLNELKILTSNKTELELQLSLNVKDNNHFYIMIKILRTVFKQPAIMQGPSVWPIIGNLHQIHLKPDG</sequence>
<protein>
    <submittedName>
        <fullName evidence="3">Ovule protein</fullName>
    </submittedName>
</protein>
<keyword evidence="2" id="KW-1185">Reference proteome</keyword>
<gene>
    <name evidence="1" type="ORF">TCLT_LOCUS3438</name>
</gene>
<organism evidence="3">
    <name type="scientific">Thelazia callipaeda</name>
    <name type="common">Oriental eyeworm</name>
    <name type="synonym">Parasitic nematode</name>
    <dbReference type="NCBI Taxonomy" id="103827"/>
    <lineage>
        <taxon>Eukaryota</taxon>
        <taxon>Metazoa</taxon>
        <taxon>Ecdysozoa</taxon>
        <taxon>Nematoda</taxon>
        <taxon>Chromadorea</taxon>
        <taxon>Rhabditida</taxon>
        <taxon>Spirurina</taxon>
        <taxon>Spiruromorpha</taxon>
        <taxon>Thelazioidea</taxon>
        <taxon>Thelaziidae</taxon>
        <taxon>Thelazia</taxon>
    </lineage>
</organism>
<evidence type="ECO:0000313" key="1">
    <source>
        <dbReference type="EMBL" id="VDM99910.1"/>
    </source>
</evidence>
<accession>A0A0N5CT87</accession>
<evidence type="ECO:0000313" key="3">
    <source>
        <dbReference type="WBParaSite" id="TCLT_0000344501-mRNA-1"/>
    </source>
</evidence>
<dbReference type="WBParaSite" id="TCLT_0000344501-mRNA-1">
    <property type="protein sequence ID" value="TCLT_0000344501-mRNA-1"/>
    <property type="gene ID" value="TCLT_0000344501"/>
</dbReference>
<proteinExistence type="predicted"/>
<dbReference type="OrthoDB" id="9451249at2759"/>
<dbReference type="Proteomes" id="UP000276776">
    <property type="component" value="Unassembled WGS sequence"/>
</dbReference>
<name>A0A0N5CT87_THECL</name>
<dbReference type="AlphaFoldDB" id="A0A0N5CT87"/>